<protein>
    <recommendedName>
        <fullName evidence="2">BHLH domain-containing protein</fullName>
    </recommendedName>
</protein>
<feature type="region of interest" description="Disordered" evidence="1">
    <location>
        <begin position="2310"/>
        <end position="2345"/>
    </location>
</feature>
<dbReference type="Proteomes" id="UP000887013">
    <property type="component" value="Unassembled WGS sequence"/>
</dbReference>
<dbReference type="OrthoDB" id="6429346at2759"/>
<feature type="region of interest" description="Disordered" evidence="1">
    <location>
        <begin position="1492"/>
        <end position="1512"/>
    </location>
</feature>
<feature type="compositionally biased region" description="Polar residues" evidence="1">
    <location>
        <begin position="1967"/>
        <end position="1980"/>
    </location>
</feature>
<accession>A0A8X6NEK0</accession>
<name>A0A8X6NEK0_NEPPI</name>
<feature type="compositionally biased region" description="Low complexity" evidence="1">
    <location>
        <begin position="869"/>
        <end position="889"/>
    </location>
</feature>
<proteinExistence type="predicted"/>
<reference evidence="3" key="1">
    <citation type="submission" date="2020-08" db="EMBL/GenBank/DDBJ databases">
        <title>Multicomponent nature underlies the extraordinary mechanical properties of spider dragline silk.</title>
        <authorList>
            <person name="Kono N."/>
            <person name="Nakamura H."/>
            <person name="Mori M."/>
            <person name="Yoshida Y."/>
            <person name="Ohtoshi R."/>
            <person name="Malay A.D."/>
            <person name="Moran D.A.P."/>
            <person name="Tomita M."/>
            <person name="Numata K."/>
            <person name="Arakawa K."/>
        </authorList>
    </citation>
    <scope>NUCLEOTIDE SEQUENCE</scope>
</reference>
<dbReference type="PROSITE" id="PS50888">
    <property type="entry name" value="BHLH"/>
    <property type="match status" value="1"/>
</dbReference>
<comment type="caution">
    <text evidence="3">The sequence shown here is derived from an EMBL/GenBank/DDBJ whole genome shotgun (WGS) entry which is preliminary data.</text>
</comment>
<evidence type="ECO:0000313" key="3">
    <source>
        <dbReference type="EMBL" id="GFT10170.1"/>
    </source>
</evidence>
<feature type="compositionally biased region" description="Low complexity" evidence="1">
    <location>
        <begin position="2314"/>
        <end position="2325"/>
    </location>
</feature>
<feature type="region of interest" description="Disordered" evidence="1">
    <location>
        <begin position="1946"/>
        <end position="1980"/>
    </location>
</feature>
<dbReference type="EMBL" id="BMAW01103648">
    <property type="protein sequence ID" value="GFT10170.1"/>
    <property type="molecule type" value="Genomic_DNA"/>
</dbReference>
<feature type="compositionally biased region" description="Basic and acidic residues" evidence="1">
    <location>
        <begin position="1946"/>
        <end position="1966"/>
    </location>
</feature>
<feature type="compositionally biased region" description="Basic and acidic residues" evidence="1">
    <location>
        <begin position="391"/>
        <end position="402"/>
    </location>
</feature>
<feature type="compositionally biased region" description="Basic residues" evidence="1">
    <location>
        <begin position="1692"/>
        <end position="1705"/>
    </location>
</feature>
<feature type="region of interest" description="Disordered" evidence="1">
    <location>
        <begin position="1172"/>
        <end position="1232"/>
    </location>
</feature>
<feature type="compositionally biased region" description="Polar residues" evidence="1">
    <location>
        <begin position="2219"/>
        <end position="2239"/>
    </location>
</feature>
<dbReference type="InterPro" id="IPR011598">
    <property type="entry name" value="bHLH_dom"/>
</dbReference>
<feature type="compositionally biased region" description="Polar residues" evidence="1">
    <location>
        <begin position="403"/>
        <end position="412"/>
    </location>
</feature>
<evidence type="ECO:0000313" key="4">
    <source>
        <dbReference type="Proteomes" id="UP000887013"/>
    </source>
</evidence>
<feature type="region of interest" description="Disordered" evidence="1">
    <location>
        <begin position="524"/>
        <end position="545"/>
    </location>
</feature>
<evidence type="ECO:0000256" key="1">
    <source>
        <dbReference type="SAM" id="MobiDB-lite"/>
    </source>
</evidence>
<feature type="compositionally biased region" description="Acidic residues" evidence="1">
    <location>
        <begin position="1716"/>
        <end position="1732"/>
    </location>
</feature>
<organism evidence="3 4">
    <name type="scientific">Nephila pilipes</name>
    <name type="common">Giant wood spider</name>
    <name type="synonym">Nephila maculata</name>
    <dbReference type="NCBI Taxonomy" id="299642"/>
    <lineage>
        <taxon>Eukaryota</taxon>
        <taxon>Metazoa</taxon>
        <taxon>Ecdysozoa</taxon>
        <taxon>Arthropoda</taxon>
        <taxon>Chelicerata</taxon>
        <taxon>Arachnida</taxon>
        <taxon>Araneae</taxon>
        <taxon>Araneomorphae</taxon>
        <taxon>Entelegynae</taxon>
        <taxon>Araneoidea</taxon>
        <taxon>Nephilidae</taxon>
        <taxon>Nephila</taxon>
    </lineage>
</organism>
<feature type="compositionally biased region" description="Basic and acidic residues" evidence="1">
    <location>
        <begin position="2328"/>
        <end position="2345"/>
    </location>
</feature>
<gene>
    <name evidence="3" type="primary">NCL1_21224</name>
    <name evidence="3" type="ORF">NPIL_149271</name>
</gene>
<keyword evidence="4" id="KW-1185">Reference proteome</keyword>
<sequence length="2345" mass="261700">MERNGDVVTEYNSCHPENFQLNINTSEIDINKMCKDDNSESLFCKMSSKMRSDSIMASEFKSETEVPVSGLKNQCLENLSRAKTDFVNSDEHILSIIQKTADKAVSNCLLPIWEKTSELCSFPPHSIAQSNILSEDSFINGKKILNSTENDFHLNNDSVITNCSNSNAIYSSDSNLSAVSDNFPQNFKDELSTSSIEEIFCPIASDLNEIKKKCIAQCESKNDNASLEKDNNIVENSEFSPQYVNLNSSNFPKLDNKKEIEFNLKGDRKMPELIPTICVDEDSVPFQEKKINEVVNIADSPEMPKLVPFSTDIEELNKIKSERIDDSDCFKSTNFQLQTSAKRVLFLQDEIGCINDAKQSKLDAGLQNCISEIYSSSKEFKSSAEYLDGEMKDKSGSIHSEDSASCESSTRNSVDKTFQSKDDWKFEISDFHNSFSENSQLANKEFKKETCLRNDDKIKSEDNESQDSANQPQVMLRKLSLDECLSLNSSEKPVLGKISEADCLEVETKFSFKHCLPFNDSDDNDSLVGKPECQENKNSSSESPEIEEIEGVRFFQFRSKHAMEEFNKQPASLEVDMEMIVPTKTTDITQIKGWRNKYFAPESQFQPSYHKTENNSEESSQNAVSLPPLGEQTDSKCLDFHNRASDAKCFSHQEFSSLPDSKALKDDIKIESTANVLSSITINSGLEEKKQVPTNETKAFKEPNADDPMSAFVSKNLDEFLLNSSTLNINCLQKINPNIIPISPNAPILKIGKLCKNDSHLNISYKRKFFYKVRHELKDPLNTIVKEETFTPLITISSGESSSDDDIPVAKLSRAVTRVASRLNRSISNKCLKRRMSDKSSDENSQRLVLRLKKDIKGASEGYKVSDISLEGPESPSSSSLSSSSSSNTESEEDLPDAFKIPADGTLPIIKETIFLKDNEPKLLEEFLSNLNMYGTSKDVAMLVQSNQSYFVKGPVLTEQHCNEALDALVSNKEFLDLKNKSIPKKKLKAWQKYLPKKLSKIQQQQISNKSLKQNLNLSKLKSKNFESVSNTKEKIKEAKLNYNEKISKLNEKSKVKFDSSQKASAIKRNIKTQQMSLDKNIKVKRKSKLHIDTSDLLIERGKRSIRLPARYLDSAVLAAGSEWVSPIFIDNEKKNRKQLLDVLDKITPNKEPDIHSESGKTENIMNSAKQIIRKKTVEGPGKSLKRPLKGYINPKRQKNEHIKPKTKVPKSIENQDASLNLNSQSQSKSTTSLNDGTCPFSSCFCSPCTRTVSFQVLKKLFVCFSAHIKKPNENECSGNINHAHKTEIVSSKKYLKLGKSCTEVSVKITDHDTVKESKSEPNYQNNFIEKIKSVASTDAIISQKHNAIESTVSKYIVPRSSMLSPSSSINSSMIVTNLISESIRSQSSTVSKMVSQNSTLQIVNSSANNILLPNIYDKDFAVPDEKVNNGLSRNVSGPGIGNKVLFFMPPFSTPKNVNVPIVSNALSIQKVQKTLSENISKPAILTRKVVSENSGKAAQSESSQLLPDSNSSNSLKLATMPALSPSNTNNSFNSTSTFLKLSKTLENTEITPLMCGSSQLNPLIKNPGLNSNSTVLGTPDNPSLIPKSGNPAQKVPFVKAFRVGDSVFLYPSDAKSSLTNSNDSVQHSLLTVPSSEISANNNSKLTFILSNTVKKDPLNNCIGSESNLMTNMKKDVNVDSKTSESATDHHNYHKKPSSEHRRKSPLSERKFPVESESDSDASDSDESDSDIDVDTVDFQFDPLSKLRENIQADSDTDISDEDCDSIFSSSMYSVISAGRKKTVRERKRRLLIKNSFERLKKSSYCLKNARSCNEILNMATSCISKLKQQEMGCIKIKKMQCLYNALLLKRLKDQILGIQDCKIRKSIKRQCIRNLALDWEICRMKKNQILPQSQARDTFSSPEVETDQSHSVAKIELQKKGIKTVDKDIIYAELDIEIESQQTGARKELKVKSQSSEKSEGDSKTIKPSSLTNELSKQPEMNTKFVEHHVMDADTIEQPHVQLRILEPPSDNEEIDINLQTIEKLPEKGSVAVTASPEPSSTTSLHTVKRRLQFRTTSDAHTSDEDHLVIDLSEESMDVEGKNEPDNAPPELTSDTPLNSDTEKVAMKKFPGLIPLFSSDFYKDEKEMEKIARSKIVLGLDPLDVDKKTENSPCVINSKMSTRRNSVSNLATLQPAQNEVLDVPSNQKISVPMTDLKTLRIQVSSALNAGNKLLGSPEAQNTHLKNGQTPHSLVSDSVTPKKPCSVNEDGQRHTPHRSCNDVRILHGVGNMYADSPPHSFGSCQEVKQIFPEEIIIDDSDDEVMEVDKSTLNSTSESFVVESSSKQTHNDVNMEKDSQMEITHL</sequence>
<evidence type="ECO:0000259" key="2">
    <source>
        <dbReference type="PROSITE" id="PS50888"/>
    </source>
</evidence>
<feature type="region of interest" description="Disordered" evidence="1">
    <location>
        <begin position="607"/>
        <end position="630"/>
    </location>
</feature>
<feature type="region of interest" description="Disordered" evidence="1">
    <location>
        <begin position="1678"/>
        <end position="1732"/>
    </location>
</feature>
<dbReference type="GO" id="GO:0046983">
    <property type="term" value="F:protein dimerization activity"/>
    <property type="evidence" value="ECO:0007669"/>
    <property type="project" value="InterPro"/>
</dbReference>
<feature type="domain" description="BHLH" evidence="2">
    <location>
        <begin position="1777"/>
        <end position="1827"/>
    </location>
</feature>
<feature type="compositionally biased region" description="Low complexity" evidence="1">
    <location>
        <begin position="1219"/>
        <end position="1232"/>
    </location>
</feature>
<feature type="region of interest" description="Disordered" evidence="1">
    <location>
        <begin position="865"/>
        <end position="900"/>
    </location>
</feature>
<feature type="region of interest" description="Disordered" evidence="1">
    <location>
        <begin position="2215"/>
        <end position="2258"/>
    </location>
</feature>
<feature type="region of interest" description="Disordered" evidence="1">
    <location>
        <begin position="2077"/>
        <end position="2100"/>
    </location>
</feature>
<feature type="compositionally biased region" description="Basic and acidic residues" evidence="1">
    <location>
        <begin position="1678"/>
        <end position="1691"/>
    </location>
</feature>
<feature type="region of interest" description="Disordered" evidence="1">
    <location>
        <begin position="391"/>
        <end position="412"/>
    </location>
</feature>